<name>A0A0L7KYB3_OPEBR</name>
<sequence>MSSNIETLVQSLENLNKLKYSSPSLAFSSHAKIEKLLKLIFDIGRKKTNFTEKQKQTLGPLMLHAIRPIQIHVERVGCQYRTSLEPSVYTKRSAIELLIKDYGDWPAGQGTKLSEELASSNIQETIWILDEVISKWREESDSDEVEPGDNNFGSEKEISENYSNTNLFPSSPPPSITSKSSTQQTYIQKQKKKTTN</sequence>
<evidence type="ECO:0000313" key="2">
    <source>
        <dbReference type="EMBL" id="KOB68202.1"/>
    </source>
</evidence>
<feature type="region of interest" description="Disordered" evidence="1">
    <location>
        <begin position="138"/>
        <end position="196"/>
    </location>
</feature>
<gene>
    <name evidence="2" type="ORF">OBRU01_16454</name>
</gene>
<feature type="compositionally biased region" description="Low complexity" evidence="1">
    <location>
        <begin position="176"/>
        <end position="188"/>
    </location>
</feature>
<organism evidence="2 3">
    <name type="scientific">Operophtera brumata</name>
    <name type="common">Winter moth</name>
    <name type="synonym">Phalaena brumata</name>
    <dbReference type="NCBI Taxonomy" id="104452"/>
    <lineage>
        <taxon>Eukaryota</taxon>
        <taxon>Metazoa</taxon>
        <taxon>Ecdysozoa</taxon>
        <taxon>Arthropoda</taxon>
        <taxon>Hexapoda</taxon>
        <taxon>Insecta</taxon>
        <taxon>Pterygota</taxon>
        <taxon>Neoptera</taxon>
        <taxon>Endopterygota</taxon>
        <taxon>Lepidoptera</taxon>
        <taxon>Glossata</taxon>
        <taxon>Ditrysia</taxon>
        <taxon>Geometroidea</taxon>
        <taxon>Geometridae</taxon>
        <taxon>Larentiinae</taxon>
        <taxon>Operophtera</taxon>
    </lineage>
</organism>
<evidence type="ECO:0000313" key="3">
    <source>
        <dbReference type="Proteomes" id="UP000037510"/>
    </source>
</evidence>
<proteinExistence type="predicted"/>
<dbReference type="Proteomes" id="UP000037510">
    <property type="component" value="Unassembled WGS sequence"/>
</dbReference>
<dbReference type="EMBL" id="JTDY01004408">
    <property type="protein sequence ID" value="KOB68202.1"/>
    <property type="molecule type" value="Genomic_DNA"/>
</dbReference>
<comment type="caution">
    <text evidence="2">The sequence shown here is derived from an EMBL/GenBank/DDBJ whole genome shotgun (WGS) entry which is preliminary data.</text>
</comment>
<reference evidence="2 3" key="1">
    <citation type="journal article" date="2015" name="Genome Biol. Evol.">
        <title>The genome of winter moth (Operophtera brumata) provides a genomic perspective on sexual dimorphism and phenology.</title>
        <authorList>
            <person name="Derks M.F."/>
            <person name="Smit S."/>
            <person name="Salis L."/>
            <person name="Schijlen E."/>
            <person name="Bossers A."/>
            <person name="Mateman C."/>
            <person name="Pijl A.S."/>
            <person name="de Ridder D."/>
            <person name="Groenen M.A."/>
            <person name="Visser M.E."/>
            <person name="Megens H.J."/>
        </authorList>
    </citation>
    <scope>NUCLEOTIDE SEQUENCE [LARGE SCALE GENOMIC DNA]</scope>
    <source>
        <strain evidence="2">WM2013NL</strain>
        <tissue evidence="2">Head and thorax</tissue>
    </source>
</reference>
<accession>A0A0L7KYB3</accession>
<dbReference type="AlphaFoldDB" id="A0A0L7KYB3"/>
<evidence type="ECO:0000256" key="1">
    <source>
        <dbReference type="SAM" id="MobiDB-lite"/>
    </source>
</evidence>
<keyword evidence="3" id="KW-1185">Reference proteome</keyword>
<protein>
    <submittedName>
        <fullName evidence="2">Uncharacterized protein</fullName>
    </submittedName>
</protein>